<name>A0A1G1XM38_9BACT</name>
<dbReference type="AlphaFoldDB" id="A0A1G1XM38"/>
<evidence type="ECO:0000256" key="2">
    <source>
        <dbReference type="SAM" id="Phobius"/>
    </source>
</evidence>
<reference evidence="3 4" key="1">
    <citation type="journal article" date="2016" name="Nat. Commun.">
        <title>Thousands of microbial genomes shed light on interconnected biogeochemical processes in an aquifer system.</title>
        <authorList>
            <person name="Anantharaman K."/>
            <person name="Brown C.T."/>
            <person name="Hug L.A."/>
            <person name="Sharon I."/>
            <person name="Castelle C.J."/>
            <person name="Probst A.J."/>
            <person name="Thomas B.C."/>
            <person name="Singh A."/>
            <person name="Wilkins M.J."/>
            <person name="Karaoz U."/>
            <person name="Brodie E.L."/>
            <person name="Williams K.H."/>
            <person name="Hubbard S.S."/>
            <person name="Banfield J.F."/>
        </authorList>
    </citation>
    <scope>NUCLEOTIDE SEQUENCE [LARGE SCALE GENOMIC DNA]</scope>
</reference>
<dbReference type="EMBL" id="MHHY01000006">
    <property type="protein sequence ID" value="OGY40736.1"/>
    <property type="molecule type" value="Genomic_DNA"/>
</dbReference>
<accession>A0A1G1XM38</accession>
<evidence type="ECO:0000256" key="1">
    <source>
        <dbReference type="SAM" id="MobiDB-lite"/>
    </source>
</evidence>
<protein>
    <submittedName>
        <fullName evidence="3">Uncharacterized protein</fullName>
    </submittedName>
</protein>
<feature type="transmembrane region" description="Helical" evidence="2">
    <location>
        <begin position="73"/>
        <end position="97"/>
    </location>
</feature>
<keyword evidence="2" id="KW-0812">Transmembrane</keyword>
<proteinExistence type="predicted"/>
<organism evidence="3 4">
    <name type="scientific">Candidatus Brennerbacteria bacterium RIFOXYD1_FULL_41_16</name>
    <dbReference type="NCBI Taxonomy" id="1797529"/>
    <lineage>
        <taxon>Bacteria</taxon>
        <taxon>Candidatus Brenneribacteriota</taxon>
    </lineage>
</organism>
<feature type="transmembrane region" description="Helical" evidence="2">
    <location>
        <begin position="117"/>
        <end position="139"/>
    </location>
</feature>
<keyword evidence="2" id="KW-0472">Membrane</keyword>
<feature type="transmembrane region" description="Helical" evidence="2">
    <location>
        <begin position="48"/>
        <end position="66"/>
    </location>
</feature>
<dbReference type="STRING" id="1797529.A2570_01220"/>
<evidence type="ECO:0000313" key="4">
    <source>
        <dbReference type="Proteomes" id="UP000178570"/>
    </source>
</evidence>
<feature type="region of interest" description="Disordered" evidence="1">
    <location>
        <begin position="1"/>
        <end position="20"/>
    </location>
</feature>
<keyword evidence="2" id="KW-1133">Transmembrane helix</keyword>
<comment type="caution">
    <text evidence="3">The sequence shown here is derived from an EMBL/GenBank/DDBJ whole genome shotgun (WGS) entry which is preliminary data.</text>
</comment>
<sequence>MDEAISATKPKRSTGNGLKDKAGKLVREKKPQWEKDVAGYLQEDSKPMSIGVLIILVSIAALLDLVDLLDFTGFGAIIVAVISFCLGAAFFFAFYIFDPETKLSSTRSLVVKAAAYTAELIPGIGILPINILIVVYAYLKSQPKFKKEVDKVFQATETGKRVMGAAQKLKKFV</sequence>
<dbReference type="Proteomes" id="UP000178570">
    <property type="component" value="Unassembled WGS sequence"/>
</dbReference>
<gene>
    <name evidence="3" type="ORF">A2570_01220</name>
</gene>
<evidence type="ECO:0000313" key="3">
    <source>
        <dbReference type="EMBL" id="OGY40736.1"/>
    </source>
</evidence>